<gene>
    <name evidence="8" type="ORF">TAT_000205600</name>
    <name evidence="9" type="ORF">TAV_000205800</name>
</gene>
<dbReference type="EMBL" id="UIVS01000002">
    <property type="protein sequence ID" value="SVP92268.1"/>
    <property type="molecule type" value="Genomic_DNA"/>
</dbReference>
<evidence type="ECO:0000256" key="3">
    <source>
        <dbReference type="ARBA" id="ARBA00012759"/>
    </source>
</evidence>
<dbReference type="InterPro" id="IPR028889">
    <property type="entry name" value="USP"/>
</dbReference>
<organism evidence="9">
    <name type="scientific">Theileria annulata</name>
    <dbReference type="NCBI Taxonomy" id="5874"/>
    <lineage>
        <taxon>Eukaryota</taxon>
        <taxon>Sar</taxon>
        <taxon>Alveolata</taxon>
        <taxon>Apicomplexa</taxon>
        <taxon>Aconoidasida</taxon>
        <taxon>Piroplasmida</taxon>
        <taxon>Theileriidae</taxon>
        <taxon>Theileria</taxon>
    </lineage>
</organism>
<dbReference type="InterPro" id="IPR038765">
    <property type="entry name" value="Papain-like_cys_pep_sf"/>
</dbReference>
<comment type="similarity">
    <text evidence="2">Belongs to the peptidase C19 family.</text>
</comment>
<dbReference type="SUPFAM" id="SSF54001">
    <property type="entry name" value="Cysteine proteinases"/>
    <property type="match status" value="1"/>
</dbReference>
<evidence type="ECO:0000256" key="4">
    <source>
        <dbReference type="ARBA" id="ARBA00022670"/>
    </source>
</evidence>
<evidence type="ECO:0000259" key="7">
    <source>
        <dbReference type="PROSITE" id="PS50235"/>
    </source>
</evidence>
<feature type="region of interest" description="Disordered" evidence="6">
    <location>
        <begin position="1"/>
        <end position="29"/>
    </location>
</feature>
<dbReference type="PROSITE" id="PS50235">
    <property type="entry name" value="USP_3"/>
    <property type="match status" value="1"/>
</dbReference>
<dbReference type="Pfam" id="PF00443">
    <property type="entry name" value="UCH"/>
    <property type="match status" value="1"/>
</dbReference>
<dbReference type="GO" id="GO:0005634">
    <property type="term" value="C:nucleus"/>
    <property type="evidence" value="ECO:0007669"/>
    <property type="project" value="TreeGrafter"/>
</dbReference>
<dbReference type="AlphaFoldDB" id="A0A3B0NCW6"/>
<dbReference type="Gene3D" id="3.90.70.10">
    <property type="entry name" value="Cysteine proteinases"/>
    <property type="match status" value="1"/>
</dbReference>
<protein>
    <recommendedName>
        <fullName evidence="3">ubiquitinyl hydrolase 1</fullName>
        <ecNumber evidence="3">3.4.19.12</ecNumber>
    </recommendedName>
</protein>
<dbReference type="VEuPathDB" id="PiroplasmaDB:TA16070"/>
<proteinExistence type="inferred from homology"/>
<reference evidence="9" key="1">
    <citation type="submission" date="2018-07" db="EMBL/GenBank/DDBJ databases">
        <authorList>
            <person name="Quirk P.G."/>
            <person name="Krulwich T.A."/>
        </authorList>
    </citation>
    <scope>NUCLEOTIDE SEQUENCE</scope>
    <source>
        <strain evidence="9">Anand</strain>
    </source>
</reference>
<dbReference type="GO" id="GO:0016579">
    <property type="term" value="P:protein deubiquitination"/>
    <property type="evidence" value="ECO:0007669"/>
    <property type="project" value="InterPro"/>
</dbReference>
<dbReference type="InterPro" id="IPR018200">
    <property type="entry name" value="USP_CS"/>
</dbReference>
<dbReference type="GO" id="GO:0005829">
    <property type="term" value="C:cytosol"/>
    <property type="evidence" value="ECO:0007669"/>
    <property type="project" value="TreeGrafter"/>
</dbReference>
<evidence type="ECO:0000256" key="2">
    <source>
        <dbReference type="ARBA" id="ARBA00009085"/>
    </source>
</evidence>
<evidence type="ECO:0000256" key="6">
    <source>
        <dbReference type="SAM" id="MobiDB-lite"/>
    </source>
</evidence>
<evidence type="ECO:0000256" key="5">
    <source>
        <dbReference type="ARBA" id="ARBA00022801"/>
    </source>
</evidence>
<sequence length="382" mass="43552">MGFFTDSGSSKHSEISSRSSSPSNDNSNLENRNIMYMLKNCLILSKDGNKKSICDEGVKFNGLENNLNNCYSNVVIQSLYSYHEFRNRMIKMKKSGGSISSELAKLYTKCVSQSDIQSTKGFLKKVCSTKDDFILGDQQDAHEFLTYILNAMIDEIRNIEDEYVKPKTFMSSKSGGKRKLEKRTWLNELVEGCVKSETRCHECDSVTGMTEPFITLSLNIFDNCDINLCLQRYCDDELLSGKNQFFCEKCDKYCDASKRIVFDLMPPLLILHLKRFKYTTKPGSSLCSVYERLPYSVVCSNVIQVNCKRHPCPIVYELFSIISHIGTSPDYGHYINISELGGSWFRCDDASILKLDDYHSEIGDETTSGNDASYILFYRIKE</sequence>
<comment type="catalytic activity">
    <reaction evidence="1">
        <text>Thiol-dependent hydrolysis of ester, thioester, amide, peptide and isopeptide bonds formed by the C-terminal Gly of ubiquitin (a 76-residue protein attached to proteins as an intracellular targeting signal).</text>
        <dbReference type="EC" id="3.4.19.12"/>
    </reaction>
</comment>
<dbReference type="GO" id="GO:0004843">
    <property type="term" value="F:cysteine-type deubiquitinase activity"/>
    <property type="evidence" value="ECO:0007669"/>
    <property type="project" value="UniProtKB-EC"/>
</dbReference>
<dbReference type="PANTHER" id="PTHR24006">
    <property type="entry name" value="UBIQUITIN CARBOXYL-TERMINAL HYDROLASE"/>
    <property type="match status" value="1"/>
</dbReference>
<accession>A0A3B0NCW6</accession>
<dbReference type="PANTHER" id="PTHR24006:SF733">
    <property type="entry name" value="RE52890P"/>
    <property type="match status" value="1"/>
</dbReference>
<feature type="compositionally biased region" description="Low complexity" evidence="6">
    <location>
        <begin position="16"/>
        <end position="28"/>
    </location>
</feature>
<evidence type="ECO:0000256" key="1">
    <source>
        <dbReference type="ARBA" id="ARBA00000707"/>
    </source>
</evidence>
<evidence type="ECO:0000313" key="8">
    <source>
        <dbReference type="EMBL" id="SVP92029.1"/>
    </source>
</evidence>
<feature type="domain" description="USP" evidence="7">
    <location>
        <begin position="61"/>
        <end position="381"/>
    </location>
</feature>
<keyword evidence="5 9" id="KW-0378">Hydrolase</keyword>
<dbReference type="GO" id="GO:0006508">
    <property type="term" value="P:proteolysis"/>
    <property type="evidence" value="ECO:0007669"/>
    <property type="project" value="UniProtKB-KW"/>
</dbReference>
<dbReference type="InterPro" id="IPR050164">
    <property type="entry name" value="Peptidase_C19"/>
</dbReference>
<evidence type="ECO:0000313" key="9">
    <source>
        <dbReference type="EMBL" id="SVP92268.1"/>
    </source>
</evidence>
<keyword evidence="4" id="KW-0645">Protease</keyword>
<dbReference type="InterPro" id="IPR001394">
    <property type="entry name" value="Peptidase_C19_UCH"/>
</dbReference>
<dbReference type="EC" id="3.4.19.12" evidence="3"/>
<name>A0A3B0NCW6_THEAN</name>
<dbReference type="PROSITE" id="PS00973">
    <property type="entry name" value="USP_2"/>
    <property type="match status" value="1"/>
</dbReference>
<dbReference type="EMBL" id="UIVT01000002">
    <property type="protein sequence ID" value="SVP92029.1"/>
    <property type="molecule type" value="Genomic_DNA"/>
</dbReference>